<evidence type="ECO:0000313" key="5">
    <source>
        <dbReference type="Proteomes" id="UP000593702"/>
    </source>
</evidence>
<feature type="domain" description="Helicase ATP-binding" evidence="3">
    <location>
        <begin position="34"/>
        <end position="197"/>
    </location>
</feature>
<accession>A0A7R5WF24</accession>
<keyword evidence="2" id="KW-0946">Virion</keyword>
<dbReference type="Proteomes" id="UP000593702">
    <property type="component" value="Segment"/>
</dbReference>
<dbReference type="GeneID" id="80534448"/>
<dbReference type="RefSeq" id="YP_010796771.1">
    <property type="nucleotide sequence ID" value="NC_076102.1"/>
</dbReference>
<dbReference type="SUPFAM" id="SSF52540">
    <property type="entry name" value="P-loop containing nucleoside triphosphate hydrolases"/>
    <property type="match status" value="2"/>
</dbReference>
<dbReference type="GO" id="GO:0044423">
    <property type="term" value="C:virion component"/>
    <property type="evidence" value="ECO:0007669"/>
    <property type="project" value="UniProtKB-KW"/>
</dbReference>
<organism evidence="4 5">
    <name type="scientific">Diachasmimorpha longicaudata entomopoxvirus</name>
    <dbReference type="NCBI Taxonomy" id="109981"/>
    <lineage>
        <taxon>Viruses</taxon>
        <taxon>Varidnaviria</taxon>
        <taxon>Bamfordvirae</taxon>
        <taxon>Nucleocytoviricota</taxon>
        <taxon>Pokkesviricetes</taxon>
        <taxon>Chitovirales</taxon>
        <taxon>Poxviridae</taxon>
        <taxon>Entomopoxvirinae</taxon>
        <taxon>Epsilonentomopoxvirus</taxon>
        <taxon>Epsilonentomopoxvirus dlongicaudata</taxon>
        <taxon>Diachasmimorpha entomopoxvirus</taxon>
    </lineage>
</organism>
<dbReference type="GO" id="GO:0005524">
    <property type="term" value="F:ATP binding"/>
    <property type="evidence" value="ECO:0007669"/>
    <property type="project" value="InterPro"/>
</dbReference>
<comment type="subcellular location">
    <subcellularLocation>
        <location evidence="1">Virion</location>
    </subcellularLocation>
</comment>
<dbReference type="PROSITE" id="PS51192">
    <property type="entry name" value="HELICASE_ATP_BIND_1"/>
    <property type="match status" value="1"/>
</dbReference>
<dbReference type="EMBL" id="KR095315">
    <property type="protein sequence ID" value="AKS26315.1"/>
    <property type="molecule type" value="Genomic_DNA"/>
</dbReference>
<evidence type="ECO:0000313" key="4">
    <source>
        <dbReference type="EMBL" id="AKS26315.1"/>
    </source>
</evidence>
<dbReference type="Gene3D" id="3.40.50.300">
    <property type="entry name" value="P-loop containing nucleotide triphosphate hydrolases"/>
    <property type="match status" value="2"/>
</dbReference>
<gene>
    <name evidence="4" type="primary">VETFS</name>
    <name evidence="4" type="ORF">DLEV_024</name>
</gene>
<dbReference type="InterPro" id="IPR000330">
    <property type="entry name" value="SNF2_N"/>
</dbReference>
<dbReference type="SMART" id="SM00487">
    <property type="entry name" value="DEXDc"/>
    <property type="match status" value="1"/>
</dbReference>
<dbReference type="InterPro" id="IPR014001">
    <property type="entry name" value="Helicase_ATP-bd"/>
</dbReference>
<dbReference type="InterPro" id="IPR027417">
    <property type="entry name" value="P-loop_NTPase"/>
</dbReference>
<proteinExistence type="predicted"/>
<keyword evidence="5" id="KW-1185">Reference proteome</keyword>
<dbReference type="KEGG" id="vg:80534448"/>
<dbReference type="Pfam" id="PF00176">
    <property type="entry name" value="SNF2-rel_dom"/>
    <property type="match status" value="1"/>
</dbReference>
<name>A0A7R5WF24_9POXV</name>
<evidence type="ECO:0000256" key="2">
    <source>
        <dbReference type="ARBA" id="ARBA00022844"/>
    </source>
</evidence>
<reference evidence="4 5" key="1">
    <citation type="submission" date="2015-04" db="EMBL/GenBank/DDBJ databases">
        <title>Diachasmimorpha longicaudata entomopoxvirus genome.</title>
        <authorList>
            <person name="Coffman K.A."/>
            <person name="Burke G.R."/>
        </authorList>
    </citation>
    <scope>NUCLEOTIDE SEQUENCE [LARGE SCALE GENOMIC DNA]</scope>
</reference>
<evidence type="ECO:0000259" key="3">
    <source>
        <dbReference type="PROSITE" id="PS51192"/>
    </source>
</evidence>
<evidence type="ECO:0000256" key="1">
    <source>
        <dbReference type="ARBA" id="ARBA00004328"/>
    </source>
</evidence>
<protein>
    <submittedName>
        <fullName evidence="4">Putative viral early transcription factor small subunit</fullName>
    </submittedName>
</protein>
<sequence length="663" mass="76428">MNKTIQDFLDKSLEVPQIPQFLPHQIATVDFLYKQIIKEKKNVLLFHKMGSGKTIISLLFAFYVTKTNNKVFIVLPNVNIKQMWEHQLSIVLKLLPFDEYNIKNIHFITKKTFIADTDIIKTSKTGIVEKYKNSVVIIDEGHNFLNNQGSQTIFEITSFFRDPDLFNSQPLFLLVTGSPITNTVVTLKDLIDILLKNQIDIGRNILNSGKRVFNISLDEEGTDLLENVLDDQISFFNQGLKNSPAIKFMGKPVLDLPIIQCPMSVEQSAYYDKNMQEGGNEMFLKNLLNSSFTAMTSYDIGNFDAYVKGAQQKKLTLTPNLHFYNGHFQGEELQSLKNSAKIKYFVDECVWKRKPGKRFIYFVNSTLGGYFLRDVMKAIGIQEYNGPPIENFICFFCGKDRTCEKCKPLTYIMITSILISNSKESGDFAVNSLINAFNSSSNEDGSEIQFLFGSKLLSESYTLKEVKEIWFLTIPDSKSEMDQIIARAIRNFSYKDITQPVNIYLLVAVPNKFKLDPTLKNDEDFKEQLTQDNNKFPYDLKKILYLEIKSIESNKIHSLFEKKGKGYHGYVQKNLEDLCILEMLRRFSYSHSRFSIREFQEMLHASNIFENEITIEHICQVIKNHPVVNNDKFGECLLAYQDNECFCAPLMFSYNKHILQIAL</sequence>